<comment type="caution">
    <text evidence="2">The sequence shown here is derived from an EMBL/GenBank/DDBJ whole genome shotgun (WGS) entry which is preliminary data.</text>
</comment>
<evidence type="ECO:0000256" key="1">
    <source>
        <dbReference type="SAM" id="MobiDB-lite"/>
    </source>
</evidence>
<feature type="region of interest" description="Disordered" evidence="1">
    <location>
        <begin position="215"/>
        <end position="244"/>
    </location>
</feature>
<dbReference type="Proteomes" id="UP001159363">
    <property type="component" value="Chromosome 1"/>
</dbReference>
<protein>
    <submittedName>
        <fullName evidence="2">Uncharacterized protein</fullName>
    </submittedName>
</protein>
<evidence type="ECO:0000313" key="2">
    <source>
        <dbReference type="EMBL" id="KAJ8897146.1"/>
    </source>
</evidence>
<evidence type="ECO:0000313" key="3">
    <source>
        <dbReference type="Proteomes" id="UP001159363"/>
    </source>
</evidence>
<organism evidence="2 3">
    <name type="scientific">Dryococelus australis</name>
    <dbReference type="NCBI Taxonomy" id="614101"/>
    <lineage>
        <taxon>Eukaryota</taxon>
        <taxon>Metazoa</taxon>
        <taxon>Ecdysozoa</taxon>
        <taxon>Arthropoda</taxon>
        <taxon>Hexapoda</taxon>
        <taxon>Insecta</taxon>
        <taxon>Pterygota</taxon>
        <taxon>Neoptera</taxon>
        <taxon>Polyneoptera</taxon>
        <taxon>Phasmatodea</taxon>
        <taxon>Verophasmatodea</taxon>
        <taxon>Anareolatae</taxon>
        <taxon>Phasmatidae</taxon>
        <taxon>Eurycanthinae</taxon>
        <taxon>Dryococelus</taxon>
    </lineage>
</organism>
<sequence length="354" mass="39217">MGKWLSFDDRRATTDGREICGCEYQAVKSAAGRLDYWTGCVSERHYNLQLIATDRLNTSGPLCDVTRLCVCTCARAQLIRRTKAGLCHPHKGDSQRQGGLATLLQQAQLDNGNHGHGGVVVRLLASHGEACSISGRVNAGISHVAIVPDNTAGRRVFFRGCPVSPALAFRRFSIPRFAFIGSHDLDVKRRPNLFTHSLLRADEGGTRWKWDNAKMQGSPRKPAEQRHHPALFPRAKSESDPIGNRSQLTLVGDEHFRRVGRKAVPRWDTETGCAQPARSVYLISSLWVDPGNVMVTAERWTWFDSRRGRSRIFARGDRAGRCRWSAGFLGDILFSPPLNPSGSPYSPSFTLIGS</sequence>
<name>A0ABQ9IKG5_9NEOP</name>
<proteinExistence type="predicted"/>
<keyword evidence="3" id="KW-1185">Reference proteome</keyword>
<accession>A0ABQ9IKG5</accession>
<gene>
    <name evidence="2" type="ORF">PR048_002492</name>
</gene>
<dbReference type="EMBL" id="JARBHB010000001">
    <property type="protein sequence ID" value="KAJ8897146.1"/>
    <property type="molecule type" value="Genomic_DNA"/>
</dbReference>
<reference evidence="2 3" key="1">
    <citation type="submission" date="2023-02" db="EMBL/GenBank/DDBJ databases">
        <title>LHISI_Scaffold_Assembly.</title>
        <authorList>
            <person name="Stuart O.P."/>
            <person name="Cleave R."/>
            <person name="Magrath M.J.L."/>
            <person name="Mikheyev A.S."/>
        </authorList>
    </citation>
    <scope>NUCLEOTIDE SEQUENCE [LARGE SCALE GENOMIC DNA]</scope>
    <source>
        <strain evidence="2">Daus_M_001</strain>
        <tissue evidence="2">Leg muscle</tissue>
    </source>
</reference>